<dbReference type="AlphaFoldDB" id="A0A0B0NBU5"/>
<name>A0A0B0NBU5_GOSAR</name>
<evidence type="ECO:0000313" key="2">
    <source>
        <dbReference type="Proteomes" id="UP000032142"/>
    </source>
</evidence>
<proteinExistence type="predicted"/>
<organism evidence="1 2">
    <name type="scientific">Gossypium arboreum</name>
    <name type="common">Tree cotton</name>
    <name type="synonym">Gossypium nanking</name>
    <dbReference type="NCBI Taxonomy" id="29729"/>
    <lineage>
        <taxon>Eukaryota</taxon>
        <taxon>Viridiplantae</taxon>
        <taxon>Streptophyta</taxon>
        <taxon>Embryophyta</taxon>
        <taxon>Tracheophyta</taxon>
        <taxon>Spermatophyta</taxon>
        <taxon>Magnoliopsida</taxon>
        <taxon>eudicotyledons</taxon>
        <taxon>Gunneridae</taxon>
        <taxon>Pentapetalae</taxon>
        <taxon>rosids</taxon>
        <taxon>malvids</taxon>
        <taxon>Malvales</taxon>
        <taxon>Malvaceae</taxon>
        <taxon>Malvoideae</taxon>
        <taxon>Gossypium</taxon>
    </lineage>
</organism>
<protein>
    <submittedName>
        <fullName evidence="1">Uncharacterized protein</fullName>
    </submittedName>
</protein>
<reference evidence="2" key="1">
    <citation type="submission" date="2014-09" db="EMBL/GenBank/DDBJ databases">
        <authorList>
            <person name="Mudge J."/>
            <person name="Ramaraj T."/>
            <person name="Lindquist I.E."/>
            <person name="Bharti A.K."/>
            <person name="Sundararajan A."/>
            <person name="Cameron C.T."/>
            <person name="Woodward J.E."/>
            <person name="May G.D."/>
            <person name="Brubaker C."/>
            <person name="Broadhvest J."/>
            <person name="Wilkins T.A."/>
        </authorList>
    </citation>
    <scope>NUCLEOTIDE SEQUENCE</scope>
    <source>
        <strain evidence="2">cv. AKA8401</strain>
    </source>
</reference>
<dbReference type="Proteomes" id="UP000032142">
    <property type="component" value="Unassembled WGS sequence"/>
</dbReference>
<dbReference type="EMBL" id="JRRC01500243">
    <property type="protein sequence ID" value="KHG08541.1"/>
    <property type="molecule type" value="Genomic_DNA"/>
</dbReference>
<accession>A0A0B0NBU5</accession>
<evidence type="ECO:0000313" key="1">
    <source>
        <dbReference type="EMBL" id="KHG08541.1"/>
    </source>
</evidence>
<comment type="caution">
    <text evidence="1">The sequence shown here is derived from an EMBL/GenBank/DDBJ whole genome shotgun (WGS) entry which is preliminary data.</text>
</comment>
<sequence>MAVSTLNQVRITHGLSTFTWACYTAVLCRAQV</sequence>
<keyword evidence="2" id="KW-1185">Reference proteome</keyword>
<gene>
    <name evidence="1" type="ORF">F383_35724</name>
</gene>